<evidence type="ECO:0000256" key="6">
    <source>
        <dbReference type="ARBA" id="ARBA00023136"/>
    </source>
</evidence>
<keyword evidence="5 7" id="KW-1133">Transmembrane helix</keyword>
<evidence type="ECO:0000256" key="5">
    <source>
        <dbReference type="ARBA" id="ARBA00022989"/>
    </source>
</evidence>
<dbReference type="OrthoDB" id="9791588at2"/>
<dbReference type="Gene3D" id="1.20.1740.10">
    <property type="entry name" value="Amino acid/polyamine transporter I"/>
    <property type="match status" value="1"/>
</dbReference>
<keyword evidence="3" id="KW-1003">Cell membrane</keyword>
<dbReference type="AlphaFoldDB" id="A0A2N9L4Y4"/>
<feature type="transmembrane region" description="Helical" evidence="7">
    <location>
        <begin position="373"/>
        <end position="394"/>
    </location>
</feature>
<accession>A0A2N9L4Y4</accession>
<keyword evidence="6 7" id="KW-0472">Membrane</keyword>
<reference evidence="9" key="1">
    <citation type="submission" date="2018-02" db="EMBL/GenBank/DDBJ databases">
        <authorList>
            <person name="Hausmann B."/>
        </authorList>
    </citation>
    <scope>NUCLEOTIDE SEQUENCE [LARGE SCALE GENOMIC DNA]</scope>
    <source>
        <strain evidence="9">Peat soil MAG SbA5</strain>
    </source>
</reference>
<dbReference type="PIRSF" id="PIRSF006060">
    <property type="entry name" value="AA_transporter"/>
    <property type="match status" value="1"/>
</dbReference>
<dbReference type="PANTHER" id="PTHR42770:SF15">
    <property type="entry name" value="GLUTAMATE_GAMMA-AMINOBUTYRATE ANTIPORTER-RELATED"/>
    <property type="match status" value="1"/>
</dbReference>
<evidence type="ECO:0000313" key="8">
    <source>
        <dbReference type="EMBL" id="SPE18203.1"/>
    </source>
</evidence>
<evidence type="ECO:0000256" key="2">
    <source>
        <dbReference type="ARBA" id="ARBA00022448"/>
    </source>
</evidence>
<evidence type="ECO:0000256" key="1">
    <source>
        <dbReference type="ARBA" id="ARBA00004651"/>
    </source>
</evidence>
<keyword evidence="2" id="KW-0813">Transport</keyword>
<feature type="transmembrane region" description="Helical" evidence="7">
    <location>
        <begin position="241"/>
        <end position="263"/>
    </location>
</feature>
<keyword evidence="4 7" id="KW-0812">Transmembrane</keyword>
<feature type="transmembrane region" description="Helical" evidence="7">
    <location>
        <begin position="21"/>
        <end position="43"/>
    </location>
</feature>
<feature type="transmembrane region" description="Helical" evidence="7">
    <location>
        <begin position="414"/>
        <end position="433"/>
    </location>
</feature>
<feature type="transmembrane region" description="Helical" evidence="7">
    <location>
        <begin position="135"/>
        <end position="156"/>
    </location>
</feature>
<evidence type="ECO:0000256" key="7">
    <source>
        <dbReference type="SAM" id="Phobius"/>
    </source>
</evidence>
<feature type="transmembrane region" description="Helical" evidence="7">
    <location>
        <begin position="342"/>
        <end position="361"/>
    </location>
</feature>
<evidence type="ECO:0000313" key="9">
    <source>
        <dbReference type="Proteomes" id="UP000239735"/>
    </source>
</evidence>
<dbReference type="EMBL" id="OKRB01000046">
    <property type="protein sequence ID" value="SPE18203.1"/>
    <property type="molecule type" value="Genomic_DNA"/>
</dbReference>
<dbReference type="GO" id="GO:0005886">
    <property type="term" value="C:plasma membrane"/>
    <property type="evidence" value="ECO:0007669"/>
    <property type="project" value="UniProtKB-SubCell"/>
</dbReference>
<organism evidence="8 9">
    <name type="scientific">Candidatus Sulfuritelmatomonas gaucii</name>
    <dbReference type="NCBI Taxonomy" id="2043161"/>
    <lineage>
        <taxon>Bacteria</taxon>
        <taxon>Pseudomonadati</taxon>
        <taxon>Acidobacteriota</taxon>
        <taxon>Terriglobia</taxon>
        <taxon>Terriglobales</taxon>
        <taxon>Acidobacteriaceae</taxon>
        <taxon>Candidatus Sulfuritelmatomonas</taxon>
    </lineage>
</organism>
<dbReference type="InterPro" id="IPR050367">
    <property type="entry name" value="APC_superfamily"/>
</dbReference>
<dbReference type="GO" id="GO:0022857">
    <property type="term" value="F:transmembrane transporter activity"/>
    <property type="evidence" value="ECO:0007669"/>
    <property type="project" value="InterPro"/>
</dbReference>
<protein>
    <submittedName>
        <fullName evidence="8">Amino acid permease-associated region</fullName>
    </submittedName>
</protein>
<feature type="transmembrane region" description="Helical" evidence="7">
    <location>
        <begin position="49"/>
        <end position="67"/>
    </location>
</feature>
<evidence type="ECO:0000256" key="3">
    <source>
        <dbReference type="ARBA" id="ARBA00022475"/>
    </source>
</evidence>
<dbReference type="PANTHER" id="PTHR42770">
    <property type="entry name" value="AMINO ACID TRANSPORTER-RELATED"/>
    <property type="match status" value="1"/>
</dbReference>
<feature type="transmembrane region" description="Helical" evidence="7">
    <location>
        <begin position="168"/>
        <end position="190"/>
    </location>
</feature>
<name>A0A2N9L4Y4_9BACT</name>
<feature type="transmembrane region" description="Helical" evidence="7">
    <location>
        <begin position="100"/>
        <end position="123"/>
    </location>
</feature>
<proteinExistence type="predicted"/>
<gene>
    <name evidence="8" type="ORF">SBA5_140070</name>
</gene>
<evidence type="ECO:0000256" key="4">
    <source>
        <dbReference type="ARBA" id="ARBA00022692"/>
    </source>
</evidence>
<comment type="subcellular location">
    <subcellularLocation>
        <location evidence="1">Cell membrane</location>
        <topology evidence="1">Multi-pass membrane protein</topology>
    </subcellularLocation>
</comment>
<dbReference type="Proteomes" id="UP000239735">
    <property type="component" value="Unassembled WGS sequence"/>
</dbReference>
<feature type="transmembrane region" description="Helical" evidence="7">
    <location>
        <begin position="445"/>
        <end position="467"/>
    </location>
</feature>
<dbReference type="InterPro" id="IPR002293">
    <property type="entry name" value="AA/rel_permease1"/>
</dbReference>
<feature type="transmembrane region" description="Helical" evidence="7">
    <location>
        <begin position="275"/>
        <end position="299"/>
    </location>
</feature>
<dbReference type="Pfam" id="PF13520">
    <property type="entry name" value="AA_permease_2"/>
    <property type="match status" value="1"/>
</dbReference>
<sequence>MTNPAPEVRDPKSQLRKTMGFWDVLLFNIAAVLGPRWIAAAGHNGTSSISLWVIAAVFFFVPGALVINELSSRFPEEGGIYAWARDAFGPFHGFVAGWTYWIYTVFYFPGLLLASASMAAYAVPGRGAALADNRLFLLWVSLAMLLAAVVLNIIGLNIGKWLQNAGGVGTYVPLLILVVLAVVVFARYGSATHFTLHNMLPTWNWDTVNFWSQIAFAFTGLELVSCMAEEVHDSRKTLPRAVFGAGALIALMYIGGTFAVLALAPAPGIDPKSGVFQAVAVGSATLRIGFLGVLAAVLVTAGNAGGVGSTVAGVARVPFQVGIDCYLPAAFGKIHPRWRTPYISILVQAVLSGVILLLSQINETTRGAYQELIDVTIILYFLPFLYMFAAVIRLARRKDRAENPHAVLIPGGKVGVWICGGLGFFVVLIGIFVSLVPPGESANKWLFELKVVIETVVAILIGLFLYWRGARTKESEA</sequence>